<evidence type="ECO:0000313" key="16">
    <source>
        <dbReference type="Proteomes" id="UP000472272"/>
    </source>
</evidence>
<reference evidence="15" key="3">
    <citation type="submission" date="2025-09" db="UniProtKB">
        <authorList>
            <consortium name="Ensembl"/>
        </authorList>
    </citation>
    <scope>IDENTIFICATION</scope>
</reference>
<dbReference type="GO" id="GO:0006751">
    <property type="term" value="P:glutathione catabolic process"/>
    <property type="evidence" value="ECO:0007669"/>
    <property type="project" value="UniProtKB-UniRule"/>
</dbReference>
<dbReference type="FunFam" id="3.10.490.10:FF:000005">
    <property type="entry name" value="Gamma-glutamylcyclotransferase"/>
    <property type="match status" value="1"/>
</dbReference>
<keyword evidence="10 13" id="KW-0456">Lyase</keyword>
<dbReference type="GeneID" id="114605325"/>
<comment type="similarity">
    <text evidence="3">Belongs to the gamma-glutamylcyclotransferase family. ChaC subfamily.</text>
</comment>
<protein>
    <recommendedName>
        <fullName evidence="13">Gamma-glutamylcyclotransferase</fullName>
        <ecNumber evidence="13">4.3.2.7</ecNumber>
    </recommendedName>
</protein>
<evidence type="ECO:0000256" key="11">
    <source>
        <dbReference type="ARBA" id="ARBA00048073"/>
    </source>
</evidence>
<keyword evidence="16" id="KW-1185">Reference proteome</keyword>
<dbReference type="GO" id="GO:0061928">
    <property type="term" value="F:glutathione specific gamma-glutamylcyclotransferase activity"/>
    <property type="evidence" value="ECO:0007669"/>
    <property type="project" value="UniProtKB-EC"/>
</dbReference>
<dbReference type="GO" id="GO:0006986">
    <property type="term" value="P:response to unfolded protein"/>
    <property type="evidence" value="ECO:0007669"/>
    <property type="project" value="UniProtKB-KW"/>
</dbReference>
<comment type="subcellular location">
    <subcellularLocation>
        <location evidence="1">Cytoplasm</location>
        <location evidence="1">Cytosol</location>
    </subcellularLocation>
    <subcellularLocation>
        <location evidence="2">Golgi apparatus</location>
        <location evidence="2">trans-Golgi network</location>
    </subcellularLocation>
</comment>
<dbReference type="OrthoDB" id="1933483at2759"/>
<accession>A0A670HKM0</accession>
<dbReference type="InterPro" id="IPR013024">
    <property type="entry name" value="GGCT-like"/>
</dbReference>
<evidence type="ECO:0000256" key="9">
    <source>
        <dbReference type="ARBA" id="ARBA00023230"/>
    </source>
</evidence>
<dbReference type="GO" id="GO:0005112">
    <property type="term" value="F:Notch binding"/>
    <property type="evidence" value="ECO:0007669"/>
    <property type="project" value="Ensembl"/>
</dbReference>
<dbReference type="GO" id="GO:0003839">
    <property type="term" value="F:gamma-glutamylcyclotransferase activity"/>
    <property type="evidence" value="ECO:0007669"/>
    <property type="project" value="UniProtKB-UniRule"/>
</dbReference>
<proteinExistence type="inferred from homology"/>
<keyword evidence="9" id="KW-0834">Unfolded protein response</keyword>
<dbReference type="KEGG" id="pmua:114605325"/>
<keyword evidence="4" id="KW-0963">Cytoplasm</keyword>
<evidence type="ECO:0000313" key="15">
    <source>
        <dbReference type="Ensembl" id="ENSPMRP00000000157.1"/>
    </source>
</evidence>
<comment type="function">
    <text evidence="12">Catalyzes the cleavage of glutathione into 5-oxo-L-proline and a Cys-Gly dipeptide. Acts specifically on glutathione, but not on other gamma-glutamyl peptides. Glutathione depletion is an important factor for apoptosis initiation and execution. Acts as a pro-apoptotic component of the unfolded protein response pathway by mediating the pro-apoptotic effects of the ATF4-ATF3-DDIT3/CHOP cascade. Negative regulator of Notch signaling pathway involved in embryonic neurogenesis: acts by inhibiting Notch cleavage by furin, maintaining Notch in an immature inactive form, thereby promoting neurogenesis in embryos.</text>
</comment>
<dbReference type="GO" id="GO:0005829">
    <property type="term" value="C:cytosol"/>
    <property type="evidence" value="ECO:0007669"/>
    <property type="project" value="UniProtKB-SubCell"/>
</dbReference>
<dbReference type="CDD" id="cd06661">
    <property type="entry name" value="GGCT_like"/>
    <property type="match status" value="1"/>
</dbReference>
<comment type="catalytic activity">
    <reaction evidence="11 13">
        <text>glutathione = L-cysteinylglycine + 5-oxo-L-proline</text>
        <dbReference type="Rhea" id="RHEA:47724"/>
        <dbReference type="ChEBI" id="CHEBI:57925"/>
        <dbReference type="ChEBI" id="CHEBI:58402"/>
        <dbReference type="ChEBI" id="CHEBI:61694"/>
        <dbReference type="EC" id="4.3.2.7"/>
    </reaction>
</comment>
<evidence type="ECO:0000256" key="6">
    <source>
        <dbReference type="ARBA" id="ARBA00022902"/>
    </source>
</evidence>
<evidence type="ECO:0000256" key="14">
    <source>
        <dbReference type="SAM" id="MobiDB-lite"/>
    </source>
</evidence>
<organism evidence="15 16">
    <name type="scientific">Podarcis muralis</name>
    <name type="common">Wall lizard</name>
    <name type="synonym">Lacerta muralis</name>
    <dbReference type="NCBI Taxonomy" id="64176"/>
    <lineage>
        <taxon>Eukaryota</taxon>
        <taxon>Metazoa</taxon>
        <taxon>Chordata</taxon>
        <taxon>Craniata</taxon>
        <taxon>Vertebrata</taxon>
        <taxon>Euteleostomi</taxon>
        <taxon>Lepidosauria</taxon>
        <taxon>Squamata</taxon>
        <taxon>Bifurcata</taxon>
        <taxon>Unidentata</taxon>
        <taxon>Episquamata</taxon>
        <taxon>Laterata</taxon>
        <taxon>Lacertibaenia</taxon>
        <taxon>Lacertidae</taxon>
        <taxon>Podarcis</taxon>
    </lineage>
</organism>
<dbReference type="EC" id="4.3.2.7" evidence="13"/>
<gene>
    <name evidence="15" type="primary">CHAC1</name>
</gene>
<dbReference type="GO" id="GO:0061771">
    <property type="term" value="P:response to caloric restriction"/>
    <property type="evidence" value="ECO:0007669"/>
    <property type="project" value="Ensembl"/>
</dbReference>
<dbReference type="CTD" id="79094"/>
<dbReference type="GO" id="GO:0007219">
    <property type="term" value="P:Notch signaling pathway"/>
    <property type="evidence" value="ECO:0007669"/>
    <property type="project" value="UniProtKB-KW"/>
</dbReference>
<keyword evidence="8" id="KW-0333">Golgi apparatus</keyword>
<dbReference type="GeneTree" id="ENSGT00390000003855"/>
<dbReference type="PANTHER" id="PTHR12192:SF26">
    <property type="entry name" value="GLUTATHIONE-SPECIFIC GAMMA-GLUTAMYLCYCLOTRANSFERASE 1"/>
    <property type="match status" value="1"/>
</dbReference>
<dbReference type="SUPFAM" id="SSF110857">
    <property type="entry name" value="Gamma-glutamyl cyclotransferase-like"/>
    <property type="match status" value="1"/>
</dbReference>
<dbReference type="RefSeq" id="XP_028602334.1">
    <property type="nucleotide sequence ID" value="XM_028746501.1"/>
</dbReference>
<evidence type="ECO:0000256" key="10">
    <source>
        <dbReference type="ARBA" id="ARBA00023239"/>
    </source>
</evidence>
<dbReference type="GO" id="GO:0070059">
    <property type="term" value="P:intrinsic apoptotic signaling pathway in response to endoplasmic reticulum stress"/>
    <property type="evidence" value="ECO:0007669"/>
    <property type="project" value="Ensembl"/>
</dbReference>
<dbReference type="Gene3D" id="3.10.490.10">
    <property type="entry name" value="Gamma-glutamyl cyclotransferase-like"/>
    <property type="match status" value="1"/>
</dbReference>
<dbReference type="GO" id="GO:0045746">
    <property type="term" value="P:negative regulation of Notch signaling pathway"/>
    <property type="evidence" value="ECO:0007669"/>
    <property type="project" value="Ensembl"/>
</dbReference>
<keyword evidence="6" id="KW-0524">Neurogenesis</keyword>
<dbReference type="GO" id="GO:0005802">
    <property type="term" value="C:trans-Golgi network"/>
    <property type="evidence" value="ECO:0007669"/>
    <property type="project" value="Ensembl"/>
</dbReference>
<evidence type="ECO:0000256" key="1">
    <source>
        <dbReference type="ARBA" id="ARBA00004514"/>
    </source>
</evidence>
<dbReference type="GO" id="GO:0022008">
    <property type="term" value="P:neurogenesis"/>
    <property type="evidence" value="ECO:0007669"/>
    <property type="project" value="Ensembl"/>
</dbReference>
<evidence type="ECO:0000256" key="8">
    <source>
        <dbReference type="ARBA" id="ARBA00023034"/>
    </source>
</evidence>
<dbReference type="Pfam" id="PF04752">
    <property type="entry name" value="ChaC"/>
    <property type="match status" value="1"/>
</dbReference>
<sequence>MTDGWGLPGELVFKEAGGAGGAQLIVEASALLLPPRRQPATVPSICHLLSRAASFPGAQVQRCRFQVAGCFPGSSRGAMKRDPLPLHPQHPPPPSGGERPLGRPQQEEDLAAAEGGPPKSPLWVFGYGSLVWRPDFEFTSRKVGFIRGYTRRFWQGDTFHRGSEKMPGRVVTLQEDYEGCTWGVAYELRGDQIAASLKYLNMREAVLGGYDTKLVKFHPQDKETEPILALVYIATPQNPSYLGPASEEDIAAQIIVSSGRSGHNIEYLLRLADFMRYFCPQVEDEHLFSIEEALISILPYIYQPEESSVEE</sequence>
<dbReference type="GO" id="GO:0010955">
    <property type="term" value="P:negative regulation of protein processing"/>
    <property type="evidence" value="ECO:0007669"/>
    <property type="project" value="Ensembl"/>
</dbReference>
<evidence type="ECO:0000256" key="3">
    <source>
        <dbReference type="ARBA" id="ARBA00009662"/>
    </source>
</evidence>
<name>A0A670HKM0_PODMU</name>
<reference evidence="15 16" key="1">
    <citation type="journal article" date="2019" name="Proc. Natl. Acad. Sci. U.S.A.">
        <title>Regulatory changes in pterin and carotenoid genes underlie balanced color polymorphisms in the wall lizard.</title>
        <authorList>
            <person name="Andrade P."/>
            <person name="Pinho C."/>
            <person name="Perez I de Lanuza G."/>
            <person name="Afonso S."/>
            <person name="Brejcha J."/>
            <person name="Rubin C.J."/>
            <person name="Wallerman O."/>
            <person name="Pereira P."/>
            <person name="Sabatino S.J."/>
            <person name="Bellati A."/>
            <person name="Pellitteri-Rosa D."/>
            <person name="Bosakova Z."/>
            <person name="Bunikis I."/>
            <person name="Carretero M.A."/>
            <person name="Feiner N."/>
            <person name="Marsik P."/>
            <person name="Pauperio F."/>
            <person name="Salvi D."/>
            <person name="Soler L."/>
            <person name="While G.M."/>
            <person name="Uller T."/>
            <person name="Font E."/>
            <person name="Andersson L."/>
            <person name="Carneiro M."/>
        </authorList>
    </citation>
    <scope>NUCLEOTIDE SEQUENCE</scope>
</reference>
<reference evidence="15" key="2">
    <citation type="submission" date="2025-08" db="UniProtKB">
        <authorList>
            <consortium name="Ensembl"/>
        </authorList>
    </citation>
    <scope>IDENTIFICATION</scope>
</reference>
<evidence type="ECO:0000256" key="12">
    <source>
        <dbReference type="ARBA" id="ARBA00053732"/>
    </source>
</evidence>
<dbReference type="InterPro" id="IPR036568">
    <property type="entry name" value="GGCT-like_sf"/>
</dbReference>
<keyword evidence="7" id="KW-0914">Notch signaling pathway</keyword>
<dbReference type="Proteomes" id="UP000472272">
    <property type="component" value="Chromosome 1"/>
</dbReference>
<evidence type="ECO:0000256" key="7">
    <source>
        <dbReference type="ARBA" id="ARBA00022976"/>
    </source>
</evidence>
<dbReference type="InterPro" id="IPR006840">
    <property type="entry name" value="ChaC"/>
</dbReference>
<dbReference type="PANTHER" id="PTHR12192">
    <property type="entry name" value="CATION TRANSPORT PROTEIN CHAC-RELATED"/>
    <property type="match status" value="1"/>
</dbReference>
<feature type="region of interest" description="Disordered" evidence="14">
    <location>
        <begin position="78"/>
        <end position="117"/>
    </location>
</feature>
<dbReference type="AlphaFoldDB" id="A0A670HKM0"/>
<evidence type="ECO:0000256" key="13">
    <source>
        <dbReference type="RuleBase" id="RU363081"/>
    </source>
</evidence>
<evidence type="ECO:0000256" key="5">
    <source>
        <dbReference type="ARBA" id="ARBA00022703"/>
    </source>
</evidence>
<dbReference type="Ensembl" id="ENSPMRT00000000164.1">
    <property type="protein sequence ID" value="ENSPMRP00000000157.1"/>
    <property type="gene ID" value="ENSPMRG00000000106.1"/>
</dbReference>
<keyword evidence="5" id="KW-0053">Apoptosis</keyword>
<evidence type="ECO:0000256" key="2">
    <source>
        <dbReference type="ARBA" id="ARBA00004601"/>
    </source>
</evidence>
<evidence type="ECO:0000256" key="4">
    <source>
        <dbReference type="ARBA" id="ARBA00022490"/>
    </source>
</evidence>
<feature type="compositionally biased region" description="Pro residues" evidence="14">
    <location>
        <begin position="85"/>
        <end position="95"/>
    </location>
</feature>